<evidence type="ECO:0000313" key="2">
    <source>
        <dbReference type="EMBL" id="SEW38942.1"/>
    </source>
</evidence>
<keyword evidence="1" id="KW-0472">Membrane</keyword>
<dbReference type="AlphaFoldDB" id="A0A1I0REA7"/>
<proteinExistence type="predicted"/>
<organism evidence="2 3">
    <name type="scientific">[Clostridium] fimetarium</name>
    <dbReference type="NCBI Taxonomy" id="99656"/>
    <lineage>
        <taxon>Bacteria</taxon>
        <taxon>Bacillati</taxon>
        <taxon>Bacillota</taxon>
        <taxon>Clostridia</taxon>
        <taxon>Lachnospirales</taxon>
        <taxon>Lachnospiraceae</taxon>
    </lineage>
</organism>
<dbReference type="InterPro" id="IPR024079">
    <property type="entry name" value="MetalloPept_cat_dom_sf"/>
</dbReference>
<name>A0A1I0REA7_9FIRM</name>
<dbReference type="RefSeq" id="WP_092455932.1">
    <property type="nucleotide sequence ID" value="NZ_FOJI01000014.1"/>
</dbReference>
<dbReference type="GO" id="GO:0008237">
    <property type="term" value="F:metallopeptidase activity"/>
    <property type="evidence" value="ECO:0007669"/>
    <property type="project" value="InterPro"/>
</dbReference>
<dbReference type="EMBL" id="FOJI01000014">
    <property type="protein sequence ID" value="SEW38942.1"/>
    <property type="molecule type" value="Genomic_DNA"/>
</dbReference>
<evidence type="ECO:0008006" key="4">
    <source>
        <dbReference type="Google" id="ProtNLM"/>
    </source>
</evidence>
<evidence type="ECO:0000256" key="1">
    <source>
        <dbReference type="SAM" id="Phobius"/>
    </source>
</evidence>
<dbReference type="Gene3D" id="3.40.390.10">
    <property type="entry name" value="Collagenase (Catalytic Domain)"/>
    <property type="match status" value="1"/>
</dbReference>
<accession>A0A1I0REA7</accession>
<feature type="transmembrane region" description="Helical" evidence="1">
    <location>
        <begin position="7"/>
        <end position="26"/>
    </location>
</feature>
<dbReference type="STRING" id="99656.SAMN05421659_11466"/>
<evidence type="ECO:0000313" key="3">
    <source>
        <dbReference type="Proteomes" id="UP000199701"/>
    </source>
</evidence>
<keyword evidence="3" id="KW-1185">Reference proteome</keyword>
<reference evidence="2 3" key="1">
    <citation type="submission" date="2016-10" db="EMBL/GenBank/DDBJ databases">
        <authorList>
            <person name="de Groot N.N."/>
        </authorList>
    </citation>
    <scope>NUCLEOTIDE SEQUENCE [LARGE SCALE GENOMIC DNA]</scope>
    <source>
        <strain evidence="2 3">DSM 9179</strain>
    </source>
</reference>
<sequence>MRRKRQLVLSVGLMVVILVGVSVFTMTDVGARSSEINTSDSIYEEPETSQVEELNVVGQIEDEITNQETEYLQEVESIQASNGAASSETSTEDKIKYVNTKTYLRSEPDFECDPNGYIDEWTEVYVIDKGWDFSYVRITSDGVTGYVRNCFICSEEVKDNTIEKNKAIQDEADRKKKLAAGITIGGITVEDTLEKTMIDEINSCLANVPGNLVDGFNKSDWKILVTYKNIASTYGGSSGSWCGLTLTNEHKIILEADGSKFRSSVVHEFFHYVDYSHGWLSNTGEWKSIYEAEKDIFQPSGYSEDGHYKSSAQEFFAEVGQEYCYNPNGVLQLAPRAYAYMLNNFGY</sequence>
<keyword evidence="1" id="KW-1133">Transmembrane helix</keyword>
<dbReference type="CDD" id="cd20184">
    <property type="entry name" value="M34_peptidase_like"/>
    <property type="match status" value="1"/>
</dbReference>
<gene>
    <name evidence="2" type="ORF">SAMN05421659_11466</name>
</gene>
<dbReference type="Proteomes" id="UP000199701">
    <property type="component" value="Unassembled WGS sequence"/>
</dbReference>
<dbReference type="OrthoDB" id="1976518at2"/>
<keyword evidence="1" id="KW-0812">Transmembrane</keyword>
<protein>
    <recommendedName>
        <fullName evidence="4">SH3 domain-containing protein</fullName>
    </recommendedName>
</protein>
<dbReference type="SUPFAM" id="SSF55486">
    <property type="entry name" value="Metalloproteases ('zincins'), catalytic domain"/>
    <property type="match status" value="1"/>
</dbReference>